<proteinExistence type="predicted"/>
<reference evidence="2 3" key="1">
    <citation type="journal article" date="2013" name="Int. J. Syst. Evol. Microbiol.">
        <title>Ilumatobacter nonamiense sp. nov. and Ilumatobacter coccineum sp. nov., isolated from seashore sand.</title>
        <authorList>
            <person name="Matsumoto A."/>
            <person name="Kasai H."/>
            <person name="Matsuo Y."/>
            <person name="Shizuri Y."/>
            <person name="Ichikawa N."/>
            <person name="Fujita N."/>
            <person name="Omura S."/>
            <person name="Takahashi Y."/>
        </authorList>
    </citation>
    <scope>NUCLEOTIDE SEQUENCE [LARGE SCALE GENOMIC DNA]</scope>
    <source>
        <strain evidence="3">NBRC 103263 / KCTC 29153 / YM16-304</strain>
    </source>
</reference>
<dbReference type="AlphaFoldDB" id="A0A6C7E0Q4"/>
<keyword evidence="3" id="KW-1185">Reference proteome</keyword>
<accession>A0A6C7E0Q4</accession>
<sequence>MPSWIDRLLVDLGRNIVEQGWAGPWTSIPPMVVGDELGARPLGWSDDTGWPDRDPRPEGDRDDGHRHRELGQELTASSSR</sequence>
<protein>
    <submittedName>
        <fullName evidence="2">Uncharacterized protein</fullName>
    </submittedName>
</protein>
<feature type="region of interest" description="Disordered" evidence="1">
    <location>
        <begin position="34"/>
        <end position="80"/>
    </location>
</feature>
<organism evidence="2 3">
    <name type="scientific">Ilumatobacter coccineus (strain NBRC 103263 / KCTC 29153 / YM16-304)</name>
    <dbReference type="NCBI Taxonomy" id="1313172"/>
    <lineage>
        <taxon>Bacteria</taxon>
        <taxon>Bacillati</taxon>
        <taxon>Actinomycetota</taxon>
        <taxon>Acidimicrobiia</taxon>
        <taxon>Acidimicrobiales</taxon>
        <taxon>Ilumatobacteraceae</taxon>
        <taxon>Ilumatobacter</taxon>
    </lineage>
</organism>
<gene>
    <name evidence="2" type="ORF">YM304_02860</name>
</gene>
<dbReference type="Proteomes" id="UP000011863">
    <property type="component" value="Chromosome"/>
</dbReference>
<evidence type="ECO:0000313" key="2">
    <source>
        <dbReference type="EMBL" id="BAN00600.1"/>
    </source>
</evidence>
<dbReference type="KEGG" id="aym:YM304_02860"/>
<dbReference type="EMBL" id="AP012057">
    <property type="protein sequence ID" value="BAN00600.1"/>
    <property type="molecule type" value="Genomic_DNA"/>
</dbReference>
<evidence type="ECO:0000256" key="1">
    <source>
        <dbReference type="SAM" id="MobiDB-lite"/>
    </source>
</evidence>
<name>A0A6C7E0Q4_ILUCY</name>
<dbReference type="RefSeq" id="WP_015439848.1">
    <property type="nucleotide sequence ID" value="NC_020520.1"/>
</dbReference>
<evidence type="ECO:0000313" key="3">
    <source>
        <dbReference type="Proteomes" id="UP000011863"/>
    </source>
</evidence>
<feature type="compositionally biased region" description="Basic and acidic residues" evidence="1">
    <location>
        <begin position="50"/>
        <end position="71"/>
    </location>
</feature>